<organism evidence="2 4">
    <name type="scientific">Paracoccus sediminis</name>
    <dbReference type="NCBI Taxonomy" id="1214787"/>
    <lineage>
        <taxon>Bacteria</taxon>
        <taxon>Pseudomonadati</taxon>
        <taxon>Pseudomonadota</taxon>
        <taxon>Alphaproteobacteria</taxon>
        <taxon>Rhodobacterales</taxon>
        <taxon>Paracoccaceae</taxon>
        <taxon>Paracoccus</taxon>
    </lineage>
</organism>
<evidence type="ECO:0000313" key="2">
    <source>
        <dbReference type="EMBL" id="SNR52428.1"/>
    </source>
</evidence>
<dbReference type="InterPro" id="IPR004360">
    <property type="entry name" value="Glyas_Fos-R_dOase_dom"/>
</dbReference>
<dbReference type="Gene3D" id="3.10.180.10">
    <property type="entry name" value="2,3-Dihydroxybiphenyl 1,2-Dioxygenase, domain 1"/>
    <property type="match status" value="1"/>
</dbReference>
<accession>A0A238X1G3</accession>
<dbReference type="InterPro" id="IPR037523">
    <property type="entry name" value="VOC_core"/>
</dbReference>
<dbReference type="PROSITE" id="PS51819">
    <property type="entry name" value="VOC"/>
    <property type="match status" value="1"/>
</dbReference>
<evidence type="ECO:0000313" key="3">
    <source>
        <dbReference type="EMBL" id="TBN49338.1"/>
    </source>
</evidence>
<dbReference type="Pfam" id="PF00903">
    <property type="entry name" value="Glyoxalase"/>
    <property type="match status" value="1"/>
</dbReference>
<keyword evidence="5" id="KW-1185">Reference proteome</keyword>
<reference evidence="4" key="2">
    <citation type="submission" date="2017-06" db="EMBL/GenBank/DDBJ databases">
        <authorList>
            <person name="Varghese N."/>
            <person name="Submissions S."/>
        </authorList>
    </citation>
    <scope>NUCLEOTIDE SEQUENCE [LARGE SCALE GENOMIC DNA]</scope>
    <source>
        <strain evidence="4">DSM 26170</strain>
    </source>
</reference>
<gene>
    <name evidence="3" type="ORF">EYF88_12255</name>
    <name evidence="2" type="ORF">SAMN06265378_10743</name>
</gene>
<dbReference type="EMBL" id="SIRL01000008">
    <property type="protein sequence ID" value="TBN49338.1"/>
    <property type="molecule type" value="Genomic_DNA"/>
</dbReference>
<keyword evidence="2" id="KW-0223">Dioxygenase</keyword>
<reference evidence="3 5" key="3">
    <citation type="submission" date="2019-02" db="EMBL/GenBank/DDBJ databases">
        <authorList>
            <person name="Zhang G."/>
        </authorList>
    </citation>
    <scope>NUCLEOTIDE SEQUENCE [LARGE SCALE GENOMIC DNA]</scope>
    <source>
        <strain evidence="3 5">CMB17</strain>
    </source>
</reference>
<dbReference type="PANTHER" id="PTHR35006:SF2">
    <property type="entry name" value="GLYOXALASE FAMILY PROTEIN (AFU_ORTHOLOGUE AFUA_5G14830)"/>
    <property type="match status" value="1"/>
</dbReference>
<evidence type="ECO:0000313" key="5">
    <source>
        <dbReference type="Proteomes" id="UP000292859"/>
    </source>
</evidence>
<dbReference type="CDD" id="cd07262">
    <property type="entry name" value="VOC_like"/>
    <property type="match status" value="1"/>
</dbReference>
<dbReference type="AlphaFoldDB" id="A0A238X1G3"/>
<reference evidence="2" key="1">
    <citation type="submission" date="2017-06" db="EMBL/GenBank/DDBJ databases">
        <authorList>
            <person name="Kim H.J."/>
            <person name="Triplett B.A."/>
        </authorList>
    </citation>
    <scope>NUCLEOTIDE SEQUENCE [LARGE SCALE GENOMIC DNA]</scope>
    <source>
        <strain evidence="2">DSM 26170</strain>
    </source>
</reference>
<dbReference type="OrthoDB" id="9807407at2"/>
<dbReference type="InterPro" id="IPR029068">
    <property type="entry name" value="Glyas_Bleomycin-R_OHBP_Dase"/>
</dbReference>
<evidence type="ECO:0000313" key="4">
    <source>
        <dbReference type="Proteomes" id="UP000198409"/>
    </source>
</evidence>
<dbReference type="EMBL" id="FZNM01000007">
    <property type="protein sequence ID" value="SNR52428.1"/>
    <property type="molecule type" value="Genomic_DNA"/>
</dbReference>
<dbReference type="PANTHER" id="PTHR35006">
    <property type="entry name" value="GLYOXALASE FAMILY PROTEIN (AFU_ORTHOLOGUE AFUA_5G14830)"/>
    <property type="match status" value="1"/>
</dbReference>
<proteinExistence type="predicted"/>
<name>A0A238X1G3_9RHOB</name>
<keyword evidence="2" id="KW-0560">Oxidoreductase</keyword>
<dbReference type="GO" id="GO:0051213">
    <property type="term" value="F:dioxygenase activity"/>
    <property type="evidence" value="ECO:0007669"/>
    <property type="project" value="UniProtKB-KW"/>
</dbReference>
<dbReference type="SUPFAM" id="SSF54593">
    <property type="entry name" value="Glyoxalase/Bleomycin resistance protein/Dihydroxybiphenyl dioxygenase"/>
    <property type="match status" value="1"/>
</dbReference>
<sequence>MKNETAFRLIHHIHIHSSSFDRSSAFYLALFDALGHGGKVHRGRDWLELNEFYLDQAEAEIPPSRIHLCFLARSRAEVQAFHAAGIAAGGTDNGGPGLRDYHPGYYAAYVLDPDGNNIEAKFDEQPA</sequence>
<evidence type="ECO:0000259" key="1">
    <source>
        <dbReference type="PROSITE" id="PS51819"/>
    </source>
</evidence>
<dbReference type="RefSeq" id="WP_089388288.1">
    <property type="nucleotide sequence ID" value="NZ_FZNM01000007.1"/>
</dbReference>
<dbReference type="Proteomes" id="UP000292859">
    <property type="component" value="Unassembled WGS sequence"/>
</dbReference>
<feature type="domain" description="VOC" evidence="1">
    <location>
        <begin position="9"/>
        <end position="123"/>
    </location>
</feature>
<dbReference type="Proteomes" id="UP000198409">
    <property type="component" value="Unassembled WGS sequence"/>
</dbReference>
<protein>
    <submittedName>
        <fullName evidence="2">Glyoxalase/Bleomycin resistance protein/Dioxygenase superfamily protein</fullName>
    </submittedName>
    <submittedName>
        <fullName evidence="3">VOC family protein</fullName>
    </submittedName>
</protein>